<dbReference type="EMBL" id="OCMY01000002">
    <property type="protein sequence ID" value="SOD60431.1"/>
    <property type="molecule type" value="Genomic_DNA"/>
</dbReference>
<dbReference type="Proteomes" id="UP000219271">
    <property type="component" value="Unassembled WGS sequence"/>
</dbReference>
<dbReference type="Gene3D" id="3.40.50.720">
    <property type="entry name" value="NAD(P)-binding Rossmann-like Domain"/>
    <property type="match status" value="1"/>
</dbReference>
<evidence type="ECO:0000313" key="2">
    <source>
        <dbReference type="EMBL" id="SOD60431.1"/>
    </source>
</evidence>
<dbReference type="AlphaFoldDB" id="A0A286DP61"/>
<keyword evidence="3" id="KW-1185">Reference proteome</keyword>
<dbReference type="Pfam" id="PF01370">
    <property type="entry name" value="Epimerase"/>
    <property type="match status" value="1"/>
</dbReference>
<protein>
    <submittedName>
        <fullName evidence="2">Nucleoside-diphosphate-sugar epimerase</fullName>
    </submittedName>
</protein>
<proteinExistence type="predicted"/>
<reference evidence="3" key="1">
    <citation type="submission" date="2017-09" db="EMBL/GenBank/DDBJ databases">
        <authorList>
            <person name="Varghese N."/>
            <person name="Submissions S."/>
        </authorList>
    </citation>
    <scope>NUCLEOTIDE SEQUENCE [LARGE SCALE GENOMIC DNA]</scope>
    <source>
        <strain evidence="3">JKS000234</strain>
    </source>
</reference>
<dbReference type="PANTHER" id="PTHR48079">
    <property type="entry name" value="PROTEIN YEEZ"/>
    <property type="match status" value="1"/>
</dbReference>
<evidence type="ECO:0000259" key="1">
    <source>
        <dbReference type="Pfam" id="PF01370"/>
    </source>
</evidence>
<accession>A0A286DP61</accession>
<dbReference type="OrthoDB" id="112777at2"/>
<dbReference type="GO" id="GO:0004029">
    <property type="term" value="F:aldehyde dehydrogenase (NAD+) activity"/>
    <property type="evidence" value="ECO:0007669"/>
    <property type="project" value="TreeGrafter"/>
</dbReference>
<dbReference type="GO" id="GO:0005737">
    <property type="term" value="C:cytoplasm"/>
    <property type="evidence" value="ECO:0007669"/>
    <property type="project" value="TreeGrafter"/>
</dbReference>
<dbReference type="InterPro" id="IPR036291">
    <property type="entry name" value="NAD(P)-bd_dom_sf"/>
</dbReference>
<sequence>MQTILGASGQIARELARELTHSYSAELRLVSRNPHKVTKSDTLMSADLLDGSQTLDAVKGSRIVYFAAGLPPDSSLWEEQFPVMLQNALNATRQAGAHFVYFDNTYMYPQDGRLQMEDMPFQPSGRKGRVRAKMANMVLEEMLRGDIPVLIGRAPEFYGPGKTQSFTNALVLDRLKAGKKPLVPLRDDSLRTLIWTPDASRALALLGNTPEAYGQTWHLPCCEERITYAQFVSLACSVFGKEPSWSVLRKYSLYIAGIFSKGPRELRELLPRYEADNFFDSSKFKMRFPDFRITSYRQGLESIYAEWKATSALKKDN</sequence>
<dbReference type="RefSeq" id="WP_097098139.1">
    <property type="nucleotide sequence ID" value="NZ_OCMY01000002.1"/>
</dbReference>
<gene>
    <name evidence="2" type="ORF">SAMN06273570_4696</name>
</gene>
<evidence type="ECO:0000313" key="3">
    <source>
        <dbReference type="Proteomes" id="UP000219271"/>
    </source>
</evidence>
<name>A0A286DP61_9GAMM</name>
<dbReference type="PANTHER" id="PTHR48079:SF6">
    <property type="entry name" value="NAD(P)-BINDING DOMAIN-CONTAINING PROTEIN-RELATED"/>
    <property type="match status" value="1"/>
</dbReference>
<dbReference type="SUPFAM" id="SSF51735">
    <property type="entry name" value="NAD(P)-binding Rossmann-fold domains"/>
    <property type="match status" value="1"/>
</dbReference>
<organism evidence="2 3">
    <name type="scientific">Candidatus Pantoea floridensis</name>
    <dbReference type="NCBI Taxonomy" id="1938870"/>
    <lineage>
        <taxon>Bacteria</taxon>
        <taxon>Pseudomonadati</taxon>
        <taxon>Pseudomonadota</taxon>
        <taxon>Gammaproteobacteria</taxon>
        <taxon>Enterobacterales</taxon>
        <taxon>Erwiniaceae</taxon>
        <taxon>Pantoea</taxon>
    </lineage>
</organism>
<feature type="domain" description="NAD-dependent epimerase/dehydratase" evidence="1">
    <location>
        <begin position="4"/>
        <end position="212"/>
    </location>
</feature>
<dbReference type="InterPro" id="IPR051783">
    <property type="entry name" value="NAD(P)-dependent_oxidoreduct"/>
</dbReference>
<dbReference type="InterPro" id="IPR001509">
    <property type="entry name" value="Epimerase_deHydtase"/>
</dbReference>